<proteinExistence type="predicted"/>
<dbReference type="GO" id="GO:0005886">
    <property type="term" value="C:plasma membrane"/>
    <property type="evidence" value="ECO:0007669"/>
    <property type="project" value="UniProtKB-SubCell"/>
</dbReference>
<dbReference type="PANTHER" id="PTHR30086:SF20">
    <property type="entry name" value="ARGININE EXPORTER PROTEIN ARGO-RELATED"/>
    <property type="match status" value="1"/>
</dbReference>
<organism evidence="7 8">
    <name type="scientific">Pseudomonas gingeri</name>
    <dbReference type="NCBI Taxonomy" id="117681"/>
    <lineage>
        <taxon>Bacteria</taxon>
        <taxon>Pseudomonadati</taxon>
        <taxon>Pseudomonadota</taxon>
        <taxon>Gammaproteobacteria</taxon>
        <taxon>Pseudomonadales</taxon>
        <taxon>Pseudomonadaceae</taxon>
        <taxon>Pseudomonas</taxon>
    </lineage>
</organism>
<dbReference type="PANTHER" id="PTHR30086">
    <property type="entry name" value="ARGININE EXPORTER PROTEIN ARGO"/>
    <property type="match status" value="1"/>
</dbReference>
<dbReference type="GO" id="GO:0015171">
    <property type="term" value="F:amino acid transmembrane transporter activity"/>
    <property type="evidence" value="ECO:0007669"/>
    <property type="project" value="TreeGrafter"/>
</dbReference>
<dbReference type="InterPro" id="IPR001123">
    <property type="entry name" value="LeuE-type"/>
</dbReference>
<evidence type="ECO:0000256" key="4">
    <source>
        <dbReference type="ARBA" id="ARBA00022989"/>
    </source>
</evidence>
<protein>
    <submittedName>
        <fullName evidence="7">LysE family translocator</fullName>
    </submittedName>
</protein>
<keyword evidence="4 6" id="KW-1133">Transmembrane helix</keyword>
<feature type="transmembrane region" description="Helical" evidence="6">
    <location>
        <begin position="38"/>
        <end position="62"/>
    </location>
</feature>
<keyword evidence="2" id="KW-1003">Cell membrane</keyword>
<feature type="transmembrane region" description="Helical" evidence="6">
    <location>
        <begin position="68"/>
        <end position="86"/>
    </location>
</feature>
<feature type="transmembrane region" description="Helical" evidence="6">
    <location>
        <begin position="191"/>
        <end position="213"/>
    </location>
</feature>
<evidence type="ECO:0000313" key="7">
    <source>
        <dbReference type="EMBL" id="NWB47737.1"/>
    </source>
</evidence>
<evidence type="ECO:0000256" key="5">
    <source>
        <dbReference type="ARBA" id="ARBA00023136"/>
    </source>
</evidence>
<evidence type="ECO:0000256" key="3">
    <source>
        <dbReference type="ARBA" id="ARBA00022692"/>
    </source>
</evidence>
<sequence length="216" mass="23397">MEEYLFYVTISCLTIASPGPGVLLTLTNSLTYGLKNALPGILGVTLGMGGISIIAASSVGAIISSSAWMMNIVKLLGAAYLIYLGLKLLRSKPKLQNTLNEITHSESLPSVTARFRQGFFVSMLNPKPIVFFMALFPQFIKAEQPFAPQFTLLASTFCALVFLIHFAYGYITTSARQKISLGRGFLIINRVGGIVFICFSAALILSINVNLMINSV</sequence>
<dbReference type="Proteomes" id="UP000582981">
    <property type="component" value="Unassembled WGS sequence"/>
</dbReference>
<evidence type="ECO:0000313" key="8">
    <source>
        <dbReference type="Proteomes" id="UP000582981"/>
    </source>
</evidence>
<comment type="caution">
    <text evidence="7">The sequence shown here is derived from an EMBL/GenBank/DDBJ whole genome shotgun (WGS) entry which is preliminary data.</text>
</comment>
<accession>A0A7Y7WEA1</accession>
<gene>
    <name evidence="7" type="ORF">HX829_14690</name>
</gene>
<keyword evidence="3 6" id="KW-0812">Transmembrane</keyword>
<dbReference type="Pfam" id="PF01810">
    <property type="entry name" value="LysE"/>
    <property type="match status" value="1"/>
</dbReference>
<comment type="subcellular location">
    <subcellularLocation>
        <location evidence="1">Cell membrane</location>
        <topology evidence="1">Multi-pass membrane protein</topology>
    </subcellularLocation>
</comment>
<dbReference type="EMBL" id="JACAPU010000015">
    <property type="protein sequence ID" value="NWB47737.1"/>
    <property type="molecule type" value="Genomic_DNA"/>
</dbReference>
<dbReference type="RefSeq" id="WP_177144373.1">
    <property type="nucleotide sequence ID" value="NZ_JACAPU010000015.1"/>
</dbReference>
<feature type="transmembrane region" description="Helical" evidence="6">
    <location>
        <begin position="152"/>
        <end position="171"/>
    </location>
</feature>
<reference evidence="7 8" key="1">
    <citation type="submission" date="2020-04" db="EMBL/GenBank/DDBJ databases">
        <title>Molecular characterization of pseudomonads from Agaricus bisporus reveal novel blotch 2 pathogens in Western Europe.</title>
        <authorList>
            <person name="Taparia T."/>
            <person name="Krijger M."/>
            <person name="Haynes E."/>
            <person name="Elpinstone J.G."/>
            <person name="Noble R."/>
            <person name="Van Der Wolf J."/>
        </authorList>
    </citation>
    <scope>NUCLEOTIDE SEQUENCE [LARGE SCALE GENOMIC DNA]</scope>
    <source>
        <strain evidence="7 8">F1001</strain>
    </source>
</reference>
<feature type="transmembrane region" description="Helical" evidence="6">
    <location>
        <begin position="119"/>
        <end position="140"/>
    </location>
</feature>
<dbReference type="PIRSF" id="PIRSF006324">
    <property type="entry name" value="LeuE"/>
    <property type="match status" value="1"/>
</dbReference>
<name>A0A7Y7WEA1_9PSED</name>
<keyword evidence="5 6" id="KW-0472">Membrane</keyword>
<dbReference type="AlphaFoldDB" id="A0A7Y7WEA1"/>
<evidence type="ECO:0000256" key="2">
    <source>
        <dbReference type="ARBA" id="ARBA00022475"/>
    </source>
</evidence>
<evidence type="ECO:0000256" key="1">
    <source>
        <dbReference type="ARBA" id="ARBA00004651"/>
    </source>
</evidence>
<feature type="transmembrane region" description="Helical" evidence="6">
    <location>
        <begin position="6"/>
        <end position="26"/>
    </location>
</feature>
<evidence type="ECO:0000256" key="6">
    <source>
        <dbReference type="SAM" id="Phobius"/>
    </source>
</evidence>